<accession>A0A2N9L2I3</accession>
<evidence type="ECO:0000313" key="4">
    <source>
        <dbReference type="Proteomes" id="UP000239735"/>
    </source>
</evidence>
<protein>
    <recommendedName>
        <fullName evidence="5">Alpha glucuronidase N-terminal domain-containing protein</fullName>
    </recommendedName>
</protein>
<dbReference type="GO" id="GO:0005975">
    <property type="term" value="P:carbohydrate metabolic process"/>
    <property type="evidence" value="ECO:0007669"/>
    <property type="project" value="UniProtKB-ARBA"/>
</dbReference>
<dbReference type="AlphaFoldDB" id="A0A2N9L2I3"/>
<dbReference type="Proteomes" id="UP000239735">
    <property type="component" value="Unassembled WGS sequence"/>
</dbReference>
<dbReference type="GO" id="GO:0016787">
    <property type="term" value="F:hydrolase activity"/>
    <property type="evidence" value="ECO:0007669"/>
    <property type="project" value="UniProtKB-KW"/>
</dbReference>
<evidence type="ECO:0000313" key="3">
    <source>
        <dbReference type="EMBL" id="SPE17536.1"/>
    </source>
</evidence>
<evidence type="ECO:0000256" key="2">
    <source>
        <dbReference type="SAM" id="SignalP"/>
    </source>
</evidence>
<dbReference type="Pfam" id="PF15979">
    <property type="entry name" value="Glyco_hydro_115"/>
    <property type="match status" value="1"/>
</dbReference>
<dbReference type="PANTHER" id="PTHR37842">
    <property type="match status" value="1"/>
</dbReference>
<feature type="chain" id="PRO_5014757453" description="Alpha glucuronidase N-terminal domain-containing protein" evidence="2">
    <location>
        <begin position="32"/>
        <end position="749"/>
    </location>
</feature>
<sequence length="749" mass="82988">MRLPRFLPSYASSLPLLAALGFLAPASPASAQAKPIVLNSSVTIVESAQEPDPVKRATQDLRHDFAKVFGSEPKLVTNLSEAGPVTILIAQRKNLPAGTDCASTTNREAFAFSIAGAGVGPTHRQIACLTGTDMRGTIYAIYEFSQKILGVDPMYLWTDKQPAKRSSITLPADFTHNYPSPVFKYRGFFTNDEDLLTGWVVPKKGEQTGIALSTWDMVFETTLRLKGNMVVPGTWIFPDDAQVQAAAERGLIINQHHAIPLGVNVARWPEGVPYNFSTHPEILEQAWKDAVALYKPDEEVLWSVGLRGLSDSSYASLDESVRNNDPLLGQRISEAITEQMKIVRAKYPNAQFVTDLWQEGARLVQEGYLKIPPEVSLVWADTGYGDMQDGGKVGPGQGMYFHVAMMNGQANQLSEMVPVSIIQSEIGRYIKAGATSYFLVNTSDERPVAMTTRAVMEMAWGGVPETTGGPTDPQGGADMAFYKKWATEEYGARSADTLAKVYKEYFAAPAPRPSFGPPRMTSAGNTPPPPPRYSNVPLVVGDQHYHSEARRILLDYLSGHQVINVPSQSPKWTQPRAGFFVLNAEQRAAFLDRDIKECTDAQPRWDAVWKDAVAAESTVDPTRRDYYQAEMLTMITINRNSNRMLLDVAQSMKDENAGDAAKAEAGAADALRELDEIQASMHTAEYGKWKNWYRGDWLTGVYRTHELVQYYANHLKDPMAKLPAPASWSGWEAYFHIMQYENDRSVDVH</sequence>
<feature type="signal peptide" evidence="2">
    <location>
        <begin position="1"/>
        <end position="31"/>
    </location>
</feature>
<keyword evidence="2" id="KW-0732">Signal</keyword>
<reference evidence="4" key="1">
    <citation type="submission" date="2018-02" db="EMBL/GenBank/DDBJ databases">
        <authorList>
            <person name="Hausmann B."/>
        </authorList>
    </citation>
    <scope>NUCLEOTIDE SEQUENCE [LARGE SCALE GENOMIC DNA]</scope>
    <source>
        <strain evidence="4">Peat soil MAG SbA5</strain>
    </source>
</reference>
<name>A0A2N9L2I3_9BACT</name>
<organism evidence="3 4">
    <name type="scientific">Candidatus Sulfuritelmatomonas gaucii</name>
    <dbReference type="NCBI Taxonomy" id="2043161"/>
    <lineage>
        <taxon>Bacteria</taxon>
        <taxon>Pseudomonadati</taxon>
        <taxon>Acidobacteriota</taxon>
        <taxon>Terriglobia</taxon>
        <taxon>Terriglobales</taxon>
        <taxon>Acidobacteriaceae</taxon>
        <taxon>Candidatus Sulfuritelmatomonas</taxon>
    </lineage>
</organism>
<proteinExistence type="predicted"/>
<dbReference type="InterPro" id="IPR042301">
    <property type="entry name" value="GH115_sf"/>
</dbReference>
<dbReference type="Gene3D" id="3.20.20.520">
    <property type="entry name" value="Glycosyl hydrolase family 115"/>
    <property type="match status" value="1"/>
</dbReference>
<gene>
    <name evidence="3" type="ORF">SBA5_1010019</name>
</gene>
<dbReference type="OrthoDB" id="8727830at2"/>
<dbReference type="EMBL" id="OKRB01000004">
    <property type="protein sequence ID" value="SPE17536.1"/>
    <property type="molecule type" value="Genomic_DNA"/>
</dbReference>
<evidence type="ECO:0008006" key="5">
    <source>
        <dbReference type="Google" id="ProtNLM"/>
    </source>
</evidence>
<dbReference type="InterPro" id="IPR029018">
    <property type="entry name" value="Hex-like_dom2"/>
</dbReference>
<dbReference type="InterPro" id="IPR031924">
    <property type="entry name" value="GH115"/>
</dbReference>
<dbReference type="PANTHER" id="PTHR37842:SF2">
    <property type="entry name" value="GYLCOSYL HYDROLASE 115 C-TERMINAL DOMAIN-CONTAINING PROTEIN"/>
    <property type="match status" value="1"/>
</dbReference>
<dbReference type="Gene3D" id="3.30.379.10">
    <property type="entry name" value="Chitobiase/beta-hexosaminidase domain 2-like"/>
    <property type="match status" value="1"/>
</dbReference>
<keyword evidence="1" id="KW-0378">Hydrolase</keyword>
<evidence type="ECO:0000256" key="1">
    <source>
        <dbReference type="ARBA" id="ARBA00022801"/>
    </source>
</evidence>